<dbReference type="EMBL" id="CP006568">
    <property type="protein sequence ID" value="AHF74787.1"/>
    <property type="molecule type" value="Genomic_DNA"/>
</dbReference>
<name>W0HQI7_9GAMM</name>
<dbReference type="PATRIC" id="fig|2342.5.peg.3845"/>
<dbReference type="KEGG" id="pes:SOPEG_3516"/>
<keyword evidence="2" id="KW-1185">Reference proteome</keyword>
<dbReference type="AlphaFoldDB" id="W0HQI7"/>
<dbReference type="Proteomes" id="UP000019025">
    <property type="component" value="Chromosome"/>
</dbReference>
<dbReference type="RefSeq" id="WP_257720364.1">
    <property type="nucleotide sequence ID" value="NZ_CP006568.1"/>
</dbReference>
<sequence>MKKSTFRVRAFEAPQSILALFARKSRYLTVRQRAYLLKFGGAA</sequence>
<protein>
    <submittedName>
        <fullName evidence="1">Uncharacterized protein</fullName>
    </submittedName>
</protein>
<dbReference type="HOGENOM" id="CLU_3231169_0_0_6"/>
<accession>W0HQI7</accession>
<organism evidence="1 2">
    <name type="scientific">Candidatus Sodalis pierantonii str. SOPE</name>
    <dbReference type="NCBI Taxonomy" id="2342"/>
    <lineage>
        <taxon>Bacteria</taxon>
        <taxon>Pseudomonadati</taxon>
        <taxon>Pseudomonadota</taxon>
        <taxon>Gammaproteobacteria</taxon>
        <taxon>Enterobacterales</taxon>
        <taxon>Bruguierivoracaceae</taxon>
        <taxon>Sodalis</taxon>
    </lineage>
</organism>
<evidence type="ECO:0000313" key="1">
    <source>
        <dbReference type="EMBL" id="AHF74787.1"/>
    </source>
</evidence>
<evidence type="ECO:0000313" key="2">
    <source>
        <dbReference type="Proteomes" id="UP000019025"/>
    </source>
</evidence>
<gene>
    <name evidence="1" type="ORF">SOPEG_3516</name>
</gene>
<proteinExistence type="predicted"/>
<dbReference type="STRING" id="2342.SOPEG_3516"/>
<reference evidence="1 2" key="1">
    <citation type="journal article" date="2014" name="Genome Biol. Evol.">
        <title>Genome degeneration and adaptation in a nascent stage of symbiosis.</title>
        <authorList>
            <person name="Oakeson K.F."/>
            <person name="Gil R."/>
            <person name="Clayton A.L."/>
            <person name="Dunn D.M."/>
            <person name="von Niederhausern A.C."/>
            <person name="Hamil C."/>
            <person name="Aoyagi A."/>
            <person name="Duval B."/>
            <person name="Baca A."/>
            <person name="Silva F.J."/>
            <person name="Vallier A."/>
            <person name="Jackson D.G."/>
            <person name="Latorre A."/>
            <person name="Weiss R.B."/>
            <person name="Heddi A."/>
            <person name="Moya A."/>
            <person name="Dale C."/>
        </authorList>
    </citation>
    <scope>NUCLEOTIDE SEQUENCE [LARGE SCALE GENOMIC DNA]</scope>
    <source>
        <strain evidence="2">none</strain>
    </source>
</reference>